<dbReference type="Proteomes" id="UP000537126">
    <property type="component" value="Unassembled WGS sequence"/>
</dbReference>
<keyword evidence="1" id="KW-1003">Cell membrane</keyword>
<reference evidence="2 3" key="1">
    <citation type="submission" date="2020-03" db="EMBL/GenBank/DDBJ databases">
        <title>Genomic Encyclopedia of Type Strains, Phase IV (KMG-IV): sequencing the most valuable type-strain genomes for metagenomic binning, comparative biology and taxonomic classification.</title>
        <authorList>
            <person name="Goeker M."/>
        </authorList>
    </citation>
    <scope>NUCLEOTIDE SEQUENCE [LARGE SCALE GENOMIC DNA]</scope>
    <source>
        <strain evidence="2 3">DSM 5718</strain>
    </source>
</reference>
<dbReference type="HAMAP" id="MF_00386">
    <property type="entry name" value="UPF0161_YidD"/>
    <property type="match status" value="1"/>
</dbReference>
<dbReference type="PANTHER" id="PTHR33383">
    <property type="entry name" value="MEMBRANE PROTEIN INSERTION EFFICIENCY FACTOR-RELATED"/>
    <property type="match status" value="1"/>
</dbReference>
<dbReference type="GO" id="GO:0005886">
    <property type="term" value="C:plasma membrane"/>
    <property type="evidence" value="ECO:0007669"/>
    <property type="project" value="UniProtKB-SubCell"/>
</dbReference>
<evidence type="ECO:0000313" key="2">
    <source>
        <dbReference type="EMBL" id="NIK72734.1"/>
    </source>
</evidence>
<comment type="function">
    <text evidence="1">Could be involved in insertion of integral membrane proteins into the membrane.</text>
</comment>
<dbReference type="EMBL" id="JAASRN010000001">
    <property type="protein sequence ID" value="NIK72734.1"/>
    <property type="molecule type" value="Genomic_DNA"/>
</dbReference>
<dbReference type="SMART" id="SM01234">
    <property type="entry name" value="Haemolytic"/>
    <property type="match status" value="1"/>
</dbReference>
<dbReference type="InterPro" id="IPR002696">
    <property type="entry name" value="Membr_insert_effic_factor_YidD"/>
</dbReference>
<comment type="caution">
    <text evidence="2">The sequence shown here is derived from an EMBL/GenBank/DDBJ whole genome shotgun (WGS) entry which is preliminary data.</text>
</comment>
<evidence type="ECO:0000313" key="3">
    <source>
        <dbReference type="Proteomes" id="UP000537126"/>
    </source>
</evidence>
<organism evidence="2 3">
    <name type="scientific">Thermonema lapsum</name>
    <dbReference type="NCBI Taxonomy" id="28195"/>
    <lineage>
        <taxon>Bacteria</taxon>
        <taxon>Pseudomonadati</taxon>
        <taxon>Bacteroidota</taxon>
        <taxon>Cytophagia</taxon>
        <taxon>Cytophagales</taxon>
        <taxon>Thermonemataceae</taxon>
        <taxon>Thermonema</taxon>
    </lineage>
</organism>
<dbReference type="RefSeq" id="WP_166918042.1">
    <property type="nucleotide sequence ID" value="NZ_JAASRN010000001.1"/>
</dbReference>
<keyword evidence="3" id="KW-1185">Reference proteome</keyword>
<gene>
    <name evidence="2" type="ORF">FHS56_000220</name>
</gene>
<name>A0A846MML8_9BACT</name>
<comment type="subcellular location">
    <subcellularLocation>
        <location evidence="1">Cell membrane</location>
        <topology evidence="1">Peripheral membrane protein</topology>
        <orientation evidence="1">Cytoplasmic side</orientation>
    </subcellularLocation>
</comment>
<protein>
    <recommendedName>
        <fullName evidence="1">Putative membrane protein insertion efficiency factor</fullName>
    </recommendedName>
</protein>
<sequence>MRTLLIGIVRFYQVAISPWFPAACRYTPTCSQYMVEAIQKHGAWRGVWLGLKRIGRCHPWGGYGYDPVPEKEDKTGSGKG</sequence>
<keyword evidence="1" id="KW-0472">Membrane</keyword>
<comment type="similarity">
    <text evidence="1">Belongs to the UPF0161 family.</text>
</comment>
<dbReference type="Pfam" id="PF01809">
    <property type="entry name" value="YidD"/>
    <property type="match status" value="1"/>
</dbReference>
<proteinExistence type="inferred from homology"/>
<evidence type="ECO:0000256" key="1">
    <source>
        <dbReference type="HAMAP-Rule" id="MF_00386"/>
    </source>
</evidence>
<accession>A0A846MML8</accession>
<dbReference type="PANTHER" id="PTHR33383:SF1">
    <property type="entry name" value="MEMBRANE PROTEIN INSERTION EFFICIENCY FACTOR-RELATED"/>
    <property type="match status" value="1"/>
</dbReference>
<dbReference type="NCBIfam" id="TIGR00278">
    <property type="entry name" value="membrane protein insertion efficiency factor YidD"/>
    <property type="match status" value="1"/>
</dbReference>
<dbReference type="AlphaFoldDB" id="A0A846MML8"/>